<dbReference type="Gene3D" id="1.50.10.10">
    <property type="match status" value="1"/>
</dbReference>
<protein>
    <submittedName>
        <fullName evidence="1">N-acyl-D-glucosamine 2-epimerase</fullName>
    </submittedName>
</protein>
<evidence type="ECO:0000313" key="1">
    <source>
        <dbReference type="EMBL" id="RCS42047.1"/>
    </source>
</evidence>
<evidence type="ECO:0000313" key="2">
    <source>
        <dbReference type="Proteomes" id="UP000253562"/>
    </source>
</evidence>
<sequence>MVGKFEFKDFIMTALHSSFTLMGEVESPDPAEAMFSLRLLSGEVVSIAVSRTTYYEVIRNIGDEWRDRVGEPDANVVEAKIGSRSGAPDEAMWTAKRQLLKYLKPGHMVCIEGVCSSQRNVAQYYARRIVLMHSVQGLFAWEDTHWWLQQINTLFEQWLDVLFKERRDITENDFSAFYRTNLDLLGGATGDAVQESATLSRFLYGLSSAYLLTGNMRALSAARACAKHLVGAYASPTHDGECVVWKFGRVNDGRSTKEILGSLNPEDHGSFPLYEQIYVLSGLAQYYRVTQDTWVMGYIVRTVAAFERFYRDTRRDGDPCFTGQGGYFSHIDPVTMRPDSPSLDVYREGARYDNRAKKNWNSIGDHIPAYLINLLAAIDPIPVSGHECEWVKLRDRCRDMLDECVLCILDHFAPDNGSKLVNERFHKDWSPDHTWGWQQNRGIVGHNLKISWNLTRCGNYYVSRAKQANEDGDTQSSDKYHKLAERCYEFARVLGHNMEEVGVDLARGGIFDALERNPSSGMPTEFCWGSTKDFWQQEQAILAYYIMQGCTEDEAEKAKFLKLARFCTAFWSLFFVDQDNRKIHFRTDECGRTLIQGQYAQQAGHAIAGYHAFELNYLAHLYIRTFVERGKGRNDAFVLYYRPVKNSSLQSLNVLPDFFRPSDLKIVNVRINGLVVPVADPHKFQIDISQWPEDSVIMVEYLPTGRADAQAEADLRDDASEMGGLDIGFDFVSL</sequence>
<dbReference type="InterPro" id="IPR008928">
    <property type="entry name" value="6-hairpin_glycosidase_sf"/>
</dbReference>
<dbReference type="EMBL" id="QPEX01000044">
    <property type="protein sequence ID" value="RCS42047.1"/>
    <property type="molecule type" value="Genomic_DNA"/>
</dbReference>
<dbReference type="SUPFAM" id="SSF48208">
    <property type="entry name" value="Six-hairpin glycosidases"/>
    <property type="match status" value="1"/>
</dbReference>
<dbReference type="Proteomes" id="UP000253562">
    <property type="component" value="Unassembled WGS sequence"/>
</dbReference>
<proteinExistence type="predicted"/>
<gene>
    <name evidence="1" type="ORF">DTL42_19650</name>
</gene>
<accession>A0A368KLI0</accession>
<dbReference type="GO" id="GO:0005975">
    <property type="term" value="P:carbohydrate metabolic process"/>
    <property type="evidence" value="ECO:0007669"/>
    <property type="project" value="InterPro"/>
</dbReference>
<organism evidence="1 2">
    <name type="scientific">Bremerella cremea</name>
    <dbReference type="NCBI Taxonomy" id="1031537"/>
    <lineage>
        <taxon>Bacteria</taxon>
        <taxon>Pseudomonadati</taxon>
        <taxon>Planctomycetota</taxon>
        <taxon>Planctomycetia</taxon>
        <taxon>Pirellulales</taxon>
        <taxon>Pirellulaceae</taxon>
        <taxon>Bremerella</taxon>
    </lineage>
</organism>
<comment type="caution">
    <text evidence="1">The sequence shown here is derived from an EMBL/GenBank/DDBJ whole genome shotgun (WGS) entry which is preliminary data.</text>
</comment>
<reference evidence="1 2" key="1">
    <citation type="submission" date="2018-07" db="EMBL/GenBank/DDBJ databases">
        <title>Comparative genomes isolates from brazilian mangrove.</title>
        <authorList>
            <person name="De Araujo J.E."/>
            <person name="Taketani R.G."/>
            <person name="Silva M.C.P."/>
            <person name="Lourenco M.V."/>
            <person name="Oliveira V.M."/>
            <person name="Andreote F.D."/>
        </authorList>
    </citation>
    <scope>NUCLEOTIDE SEQUENCE [LARGE SCALE GENOMIC DNA]</scope>
    <source>
        <strain evidence="1 2">HEX PRIS-MGV</strain>
    </source>
</reference>
<dbReference type="AlphaFoldDB" id="A0A368KLI0"/>
<name>A0A368KLI0_9BACT</name>
<dbReference type="InterPro" id="IPR012341">
    <property type="entry name" value="6hp_glycosidase-like_sf"/>
</dbReference>